<accession>A0ABX6PJR8</accession>
<dbReference type="Proteomes" id="UP000305673">
    <property type="component" value="Chromosome"/>
</dbReference>
<evidence type="ECO:0000313" key="2">
    <source>
        <dbReference type="Proteomes" id="UP000305673"/>
    </source>
</evidence>
<gene>
    <name evidence="1" type="ORF">FFM53_021900</name>
</gene>
<reference evidence="1 2" key="1">
    <citation type="submission" date="2020-05" db="EMBL/GenBank/DDBJ databases">
        <title>Genome sequences of pea root nodulating Rhizobium spp.</title>
        <authorList>
            <person name="Rahi P."/>
        </authorList>
    </citation>
    <scope>NUCLEOTIDE SEQUENCE [LARGE SCALE GENOMIC DNA]</scope>
    <source>
        <strain evidence="2">JKLM 12A2</strain>
    </source>
</reference>
<name>A0ABX6PJR8_9HYPH</name>
<proteinExistence type="predicted"/>
<dbReference type="RefSeq" id="WP_138387207.1">
    <property type="nucleotide sequence ID" value="NZ_CP054021.1"/>
</dbReference>
<dbReference type="EMBL" id="CP054021">
    <property type="protein sequence ID" value="QKK18946.1"/>
    <property type="molecule type" value="Genomic_DNA"/>
</dbReference>
<keyword evidence="2" id="KW-1185">Reference proteome</keyword>
<evidence type="ECO:0000313" key="1">
    <source>
        <dbReference type="EMBL" id="QKK18946.1"/>
    </source>
</evidence>
<sequence>MSAAGRALSRPELRTLHANGGVNTDMVGAALRLARKAAGLAIYYALVEVRFDLHDTMFFELTAFKQSADLFRNRTPPGFFVAESAGKNHRQLPILRPHQRQNHFAIDRC</sequence>
<organism evidence="1 2">
    <name type="scientific">Rhizobium indicum</name>
    <dbReference type="NCBI Taxonomy" id="2583231"/>
    <lineage>
        <taxon>Bacteria</taxon>
        <taxon>Pseudomonadati</taxon>
        <taxon>Pseudomonadota</taxon>
        <taxon>Alphaproteobacteria</taxon>
        <taxon>Hyphomicrobiales</taxon>
        <taxon>Rhizobiaceae</taxon>
        <taxon>Rhizobium/Agrobacterium group</taxon>
        <taxon>Rhizobium</taxon>
    </lineage>
</organism>
<protein>
    <submittedName>
        <fullName evidence="1">Uncharacterized protein</fullName>
    </submittedName>
</protein>